<organism evidence="1 2">
    <name type="scientific">Saccharomonospora glauca K62</name>
    <dbReference type="NCBI Taxonomy" id="928724"/>
    <lineage>
        <taxon>Bacteria</taxon>
        <taxon>Bacillati</taxon>
        <taxon>Actinomycetota</taxon>
        <taxon>Actinomycetes</taxon>
        <taxon>Pseudonocardiales</taxon>
        <taxon>Pseudonocardiaceae</taxon>
        <taxon>Saccharomonospora</taxon>
    </lineage>
</organism>
<reference evidence="1 2" key="1">
    <citation type="submission" date="2011-09" db="EMBL/GenBank/DDBJ databases">
        <authorList>
            <consortium name="US DOE Joint Genome Institute (JGI-PGF)"/>
            <person name="Lucas S."/>
            <person name="Han J."/>
            <person name="Lapidus A."/>
            <person name="Cheng J.-F."/>
            <person name="Goodwin L."/>
            <person name="Pitluck S."/>
            <person name="Peters L."/>
            <person name="Land M.L."/>
            <person name="Hauser L."/>
            <person name="Brambilla E."/>
            <person name="Klenk H.-P."/>
            <person name="Woyke T.J."/>
        </authorList>
    </citation>
    <scope>NUCLEOTIDE SEQUENCE [LARGE SCALE GENOMIC DNA]</scope>
    <source>
        <strain evidence="1 2">K62</strain>
    </source>
</reference>
<dbReference type="AlphaFoldDB" id="I1D4D5"/>
<proteinExistence type="predicted"/>
<name>I1D4D5_9PSEU</name>
<dbReference type="OrthoDB" id="3700446at2"/>
<accession>I1D4D5</accession>
<sequence>MSKKSGMIPMPTGGSSIVPKLIAGLVGLALFAIVVRHPSEAAGWTTNIFGWLGEVVDGLASFIRQVA</sequence>
<evidence type="ECO:0000313" key="1">
    <source>
        <dbReference type="EMBL" id="EIE99809.1"/>
    </source>
</evidence>
<dbReference type="EMBL" id="CM001484">
    <property type="protein sequence ID" value="EIE99809.1"/>
    <property type="molecule type" value="Genomic_DNA"/>
</dbReference>
<gene>
    <name evidence="1" type="ORF">SacglDRAFT_02927</name>
</gene>
<dbReference type="STRING" id="928724.SacglDRAFT_02927"/>
<dbReference type="HOGENOM" id="CLU_204338_0_0_11"/>
<dbReference type="Proteomes" id="UP000005087">
    <property type="component" value="Chromosome"/>
</dbReference>
<dbReference type="RefSeq" id="WP_005465514.1">
    <property type="nucleotide sequence ID" value="NZ_CM001484.1"/>
</dbReference>
<keyword evidence="2" id="KW-1185">Reference proteome</keyword>
<protein>
    <submittedName>
        <fullName evidence="1">Uncharacterized protein</fullName>
    </submittedName>
</protein>
<reference evidence="2" key="2">
    <citation type="submission" date="2012-01" db="EMBL/GenBank/DDBJ databases">
        <title>Noncontiguous Finished sequence of chromosome of Saccharomonospora glauca K62.</title>
        <authorList>
            <consortium name="US DOE Joint Genome Institute"/>
            <person name="Lucas S."/>
            <person name="Han J."/>
            <person name="Lapidus A."/>
            <person name="Cheng J.-F."/>
            <person name="Goodwin L."/>
            <person name="Pitluck S."/>
            <person name="Peters L."/>
            <person name="Mikhailova N."/>
            <person name="Held B."/>
            <person name="Detter J.C."/>
            <person name="Han C."/>
            <person name="Tapia R."/>
            <person name="Land M."/>
            <person name="Hauser L."/>
            <person name="Kyrpides N."/>
            <person name="Ivanova N."/>
            <person name="Pagani I."/>
            <person name="Brambilla E.-M."/>
            <person name="Klenk H.-P."/>
            <person name="Woyke T."/>
        </authorList>
    </citation>
    <scope>NUCLEOTIDE SEQUENCE [LARGE SCALE GENOMIC DNA]</scope>
    <source>
        <strain evidence="2">K62</strain>
    </source>
</reference>
<evidence type="ECO:0000313" key="2">
    <source>
        <dbReference type="Proteomes" id="UP000005087"/>
    </source>
</evidence>